<evidence type="ECO:0000256" key="3">
    <source>
        <dbReference type="SAM" id="SignalP"/>
    </source>
</evidence>
<protein>
    <submittedName>
        <fullName evidence="4">VCBS repeat-containing protein</fullName>
    </submittedName>
</protein>
<dbReference type="InterPro" id="IPR028994">
    <property type="entry name" value="Integrin_alpha_N"/>
</dbReference>
<organism evidence="4 5">
    <name type="scientific">Streptomyces asoensis</name>
    <dbReference type="NCBI Taxonomy" id="249586"/>
    <lineage>
        <taxon>Bacteria</taxon>
        <taxon>Bacillati</taxon>
        <taxon>Actinomycetota</taxon>
        <taxon>Actinomycetes</taxon>
        <taxon>Kitasatosporales</taxon>
        <taxon>Streptomycetaceae</taxon>
        <taxon>Streptomyces</taxon>
    </lineage>
</organism>
<gene>
    <name evidence="4" type="ORF">G9272_42485</name>
</gene>
<dbReference type="PANTHER" id="PTHR46580:SF2">
    <property type="entry name" value="MAM DOMAIN-CONTAINING PROTEIN"/>
    <property type="match status" value="1"/>
</dbReference>
<dbReference type="SUPFAM" id="SSF69318">
    <property type="entry name" value="Integrin alpha N-terminal domain"/>
    <property type="match status" value="1"/>
</dbReference>
<dbReference type="EMBL" id="CP049838">
    <property type="protein sequence ID" value="QJT06169.1"/>
    <property type="molecule type" value="Genomic_DNA"/>
</dbReference>
<evidence type="ECO:0000313" key="4">
    <source>
        <dbReference type="EMBL" id="QJT06169.1"/>
    </source>
</evidence>
<dbReference type="PANTHER" id="PTHR46580">
    <property type="entry name" value="SENSOR KINASE-RELATED"/>
    <property type="match status" value="1"/>
</dbReference>
<sequence length="206" mass="20363">MRARSGRPKKRRSRRILVLGTVGALAFGASVAALASATAPLAAKAADCSSGVVFTRSDSPAAVGDNPRHVVAGDLDGDGNTDVVAADNDADSLSVLLGNGDGTFGTATTYAVGDKPYQSVIADFDADGNPDIATADSATSRSTPASPDSVSVFQGTSGGELTGPSELAADGAYEATAADLTSDGTQDLVVASSGSDQLDIFTGSCG</sequence>
<accession>A0A6M4X1N6</accession>
<dbReference type="Proteomes" id="UP000502665">
    <property type="component" value="Chromosome"/>
</dbReference>
<dbReference type="RefSeq" id="WP_171401485.1">
    <property type="nucleotide sequence ID" value="NZ_CP049838.1"/>
</dbReference>
<keyword evidence="1 3" id="KW-0732">Signal</keyword>
<feature type="chain" id="PRO_5039476377" evidence="3">
    <location>
        <begin position="36"/>
        <end position="206"/>
    </location>
</feature>
<proteinExistence type="predicted"/>
<dbReference type="InterPro" id="IPR013517">
    <property type="entry name" value="FG-GAP"/>
</dbReference>
<keyword evidence="5" id="KW-1185">Reference proteome</keyword>
<dbReference type="Pfam" id="PF13517">
    <property type="entry name" value="FG-GAP_3"/>
    <property type="match status" value="1"/>
</dbReference>
<feature type="compositionally biased region" description="Polar residues" evidence="2">
    <location>
        <begin position="136"/>
        <end position="155"/>
    </location>
</feature>
<reference evidence="4" key="1">
    <citation type="submission" date="2020-03" db="EMBL/GenBank/DDBJ databases">
        <title>Molecular networking-based the target discovery of potent antiproliferative macrolactams: 5/6/7/16 polycyclic ansamycins and glycosylated trienomycin from Streptomyces cacaoi subsp. asoensis.</title>
        <authorList>
            <person name="Liu L.-L."/>
        </authorList>
    </citation>
    <scope>NUCLEOTIDE SEQUENCE [LARGE SCALE GENOMIC DNA]</scope>
    <source>
        <strain evidence="4">H2S5</strain>
    </source>
</reference>
<feature type="region of interest" description="Disordered" evidence="2">
    <location>
        <begin position="131"/>
        <end position="170"/>
    </location>
</feature>
<evidence type="ECO:0000313" key="5">
    <source>
        <dbReference type="Proteomes" id="UP000502665"/>
    </source>
</evidence>
<feature type="signal peptide" evidence="3">
    <location>
        <begin position="1"/>
        <end position="35"/>
    </location>
</feature>
<dbReference type="AlphaFoldDB" id="A0A6M4X1N6"/>
<dbReference type="Gene3D" id="2.30.30.100">
    <property type="match status" value="1"/>
</dbReference>
<evidence type="ECO:0000256" key="2">
    <source>
        <dbReference type="SAM" id="MobiDB-lite"/>
    </source>
</evidence>
<evidence type="ECO:0000256" key="1">
    <source>
        <dbReference type="ARBA" id="ARBA00022729"/>
    </source>
</evidence>
<name>A0A6M4X1N6_9ACTN</name>